<dbReference type="CDD" id="cd13121">
    <property type="entry name" value="BF2867_like_C"/>
    <property type="match status" value="1"/>
</dbReference>
<dbReference type="AlphaFoldDB" id="E6SVF0"/>
<feature type="chain" id="PRO_5003211132" description="Fimbrillin family protein" evidence="1">
    <location>
        <begin position="31"/>
        <end position="471"/>
    </location>
</feature>
<dbReference type="HOGENOM" id="CLU_579588_0_0_10"/>
<dbReference type="RefSeq" id="WP_013546077.1">
    <property type="nucleotide sequence ID" value="NC_014933.1"/>
</dbReference>
<accession>E6SVF0</accession>
<organism evidence="2 3">
    <name type="scientific">Bacteroides helcogenes (strain ATCC 35417 / DSM 20613 / JCM 6297 / CCUG 15421 / P 36-108)</name>
    <dbReference type="NCBI Taxonomy" id="693979"/>
    <lineage>
        <taxon>Bacteria</taxon>
        <taxon>Pseudomonadati</taxon>
        <taxon>Bacteroidota</taxon>
        <taxon>Bacteroidia</taxon>
        <taxon>Bacteroidales</taxon>
        <taxon>Bacteroidaceae</taxon>
        <taxon>Bacteroides</taxon>
    </lineage>
</organism>
<dbReference type="KEGG" id="bhl:Bache_0433"/>
<dbReference type="PROSITE" id="PS51257">
    <property type="entry name" value="PROKAR_LIPOPROTEIN"/>
    <property type="match status" value="1"/>
</dbReference>
<dbReference type="Pfam" id="PF13149">
    <property type="entry name" value="Mfa_like_1"/>
    <property type="match status" value="1"/>
</dbReference>
<dbReference type="Gene3D" id="2.60.40.2630">
    <property type="match status" value="1"/>
</dbReference>
<feature type="signal peptide" evidence="1">
    <location>
        <begin position="1"/>
        <end position="30"/>
    </location>
</feature>
<evidence type="ECO:0008006" key="4">
    <source>
        <dbReference type="Google" id="ProtNLM"/>
    </source>
</evidence>
<proteinExistence type="predicted"/>
<name>E6SVF0_BACT6</name>
<reference evidence="2 3" key="2">
    <citation type="journal article" date="2011" name="Stand. Genomic Sci.">
        <title>Complete genome sequence of Bacteroides helcogenes type strain (P 36-108).</title>
        <authorList>
            <person name="Pati A."/>
            <person name="Gronow S."/>
            <person name="Zeytun A."/>
            <person name="Lapidus A."/>
            <person name="Nolan M."/>
            <person name="Hammon N."/>
            <person name="Deshpande S."/>
            <person name="Cheng J.F."/>
            <person name="Tapia R."/>
            <person name="Han C."/>
            <person name="Goodwin L."/>
            <person name="Pitluck S."/>
            <person name="Liolios K."/>
            <person name="Pagani I."/>
            <person name="Ivanova N."/>
            <person name="Mavromatis K."/>
            <person name="Chen A."/>
            <person name="Palaniappan K."/>
            <person name="Land M."/>
            <person name="Hauser L."/>
            <person name="Chang Y.J."/>
            <person name="Jeffries C.D."/>
            <person name="Detter J.C."/>
            <person name="Brambilla E."/>
            <person name="Rohde M."/>
            <person name="Goker M."/>
            <person name="Woyke T."/>
            <person name="Bristow J."/>
            <person name="Eisen J.A."/>
            <person name="Markowitz V."/>
            <person name="Hugenholtz P."/>
            <person name="Kyrpides N.C."/>
            <person name="Klenk H.P."/>
            <person name="Lucas S."/>
        </authorList>
    </citation>
    <scope>NUCLEOTIDE SEQUENCE [LARGE SCALE GENOMIC DNA]</scope>
    <source>
        <strain evidence="3">ATCC 35417 / DSM 20613 / JCM 6297 / CCUG 15421 / P 36-108</strain>
    </source>
</reference>
<dbReference type="Proteomes" id="UP000008630">
    <property type="component" value="Chromosome"/>
</dbReference>
<keyword evidence="1" id="KW-0732">Signal</keyword>
<dbReference type="STRING" id="693979.Bache_0433"/>
<reference key="1">
    <citation type="submission" date="2010-11" db="EMBL/GenBank/DDBJ databases">
        <title>The complete genome of Bacteroides helcogenes P 36-108.</title>
        <authorList>
            <consortium name="US DOE Joint Genome Institute (JGI-PGF)"/>
            <person name="Lucas S."/>
            <person name="Copeland A."/>
            <person name="Lapidus A."/>
            <person name="Bruce D."/>
            <person name="Goodwin L."/>
            <person name="Pitluck S."/>
            <person name="Kyrpides N."/>
            <person name="Mavromatis K."/>
            <person name="Ivanova N."/>
            <person name="Zeytun A."/>
            <person name="Brettin T."/>
            <person name="Detter J.C."/>
            <person name="Tapia R."/>
            <person name="Han C."/>
            <person name="Land M."/>
            <person name="Hauser L."/>
            <person name="Markowitz V."/>
            <person name="Cheng J.-F."/>
            <person name="Hugenholtz P."/>
            <person name="Woyke T."/>
            <person name="Wu D."/>
            <person name="Gronow S."/>
            <person name="Wellnitz S."/>
            <person name="Brambilla E."/>
            <person name="Klenk H.-P."/>
            <person name="Eisen J.A."/>
        </authorList>
    </citation>
    <scope>NUCLEOTIDE SEQUENCE</scope>
    <source>
        <strain>P 36-108</strain>
    </source>
</reference>
<dbReference type="CDD" id="cd13120">
    <property type="entry name" value="BF2867_like_N"/>
    <property type="match status" value="1"/>
</dbReference>
<dbReference type="eggNOG" id="ENOG502ZCZ1">
    <property type="taxonomic scope" value="Bacteria"/>
</dbReference>
<keyword evidence="3" id="KW-1185">Reference proteome</keyword>
<evidence type="ECO:0000313" key="3">
    <source>
        <dbReference type="Proteomes" id="UP000008630"/>
    </source>
</evidence>
<evidence type="ECO:0000313" key="2">
    <source>
        <dbReference type="EMBL" id="ADV42460.1"/>
    </source>
</evidence>
<gene>
    <name evidence="2" type="ordered locus">Bache_0433</name>
</gene>
<dbReference type="OrthoDB" id="1099119at2"/>
<dbReference type="InterPro" id="IPR025049">
    <property type="entry name" value="Mfa-like_1"/>
</dbReference>
<sequence length="471" mass="51726">MNKKTFSLFVRRRSVRAIVLLAMAVTATLASCSSEDMTDNPVETLPEGMYPLTFTATRGEVVATPQTRVSDYDDNGVHSSKWTDGDPIKVQIGNGTVGTYTLKADGTINAQAANTPVYWQSNAPGQTITAWYPASATSDYLKDQSGALPYVLKATATAAFNTTPSLPFAHKLAKFRFKLTGNAITQEGINPIAKLQDMTPTVTVKGIAKTTYANGEIQAASDAVAEDITPYKNGEYYEVLLLPGQVVDNFVKIDVPNVGIYYYTPKSADNTTNLTMEAANCYTYDIAAERPANFVGRFTIANYFYWDDDTSWTPDKSFDEFEKKEIAINSCKDAITWDEACKYLTAGVYWDAGDAGENQQTFTLSGSNGTTTTYHSGLWLMKMQHINLSSDTELKNKVSATPGRPAAKDIDKYFFLPATGYYVFYQAGIRGKYWLRSPAGPNSADALTFVKDDVYLSGFGRTQCSLIMFAQ</sequence>
<dbReference type="EMBL" id="CP002352">
    <property type="protein sequence ID" value="ADV42460.1"/>
    <property type="molecule type" value="Genomic_DNA"/>
</dbReference>
<protein>
    <recommendedName>
        <fullName evidence="4">Fimbrillin family protein</fullName>
    </recommendedName>
</protein>
<evidence type="ECO:0000256" key="1">
    <source>
        <dbReference type="SAM" id="SignalP"/>
    </source>
</evidence>